<protein>
    <recommendedName>
        <fullName evidence="2">Rhodanese domain-containing protein</fullName>
    </recommendedName>
</protein>
<evidence type="ECO:0000256" key="1">
    <source>
        <dbReference type="SAM" id="MobiDB-lite"/>
    </source>
</evidence>
<feature type="region of interest" description="Disordered" evidence="1">
    <location>
        <begin position="651"/>
        <end position="672"/>
    </location>
</feature>
<reference evidence="3" key="1">
    <citation type="journal article" date="2020" name="Stud. Mycol.">
        <title>101 Dothideomycetes genomes: a test case for predicting lifestyles and emergence of pathogens.</title>
        <authorList>
            <person name="Haridas S."/>
            <person name="Albert R."/>
            <person name="Binder M."/>
            <person name="Bloem J."/>
            <person name="Labutti K."/>
            <person name="Salamov A."/>
            <person name="Andreopoulos B."/>
            <person name="Baker S."/>
            <person name="Barry K."/>
            <person name="Bills G."/>
            <person name="Bluhm B."/>
            <person name="Cannon C."/>
            <person name="Castanera R."/>
            <person name="Culley D."/>
            <person name="Daum C."/>
            <person name="Ezra D."/>
            <person name="Gonzalez J."/>
            <person name="Henrissat B."/>
            <person name="Kuo A."/>
            <person name="Liang C."/>
            <person name="Lipzen A."/>
            <person name="Lutzoni F."/>
            <person name="Magnuson J."/>
            <person name="Mondo S."/>
            <person name="Nolan M."/>
            <person name="Ohm R."/>
            <person name="Pangilinan J."/>
            <person name="Park H.-J."/>
            <person name="Ramirez L."/>
            <person name="Alfaro M."/>
            <person name="Sun H."/>
            <person name="Tritt A."/>
            <person name="Yoshinaga Y."/>
            <person name="Zwiers L.-H."/>
            <person name="Turgeon B."/>
            <person name="Goodwin S."/>
            <person name="Spatafora J."/>
            <person name="Crous P."/>
            <person name="Grigoriev I."/>
        </authorList>
    </citation>
    <scope>NUCLEOTIDE SEQUENCE</scope>
    <source>
        <strain evidence="3">CBS 130266</strain>
    </source>
</reference>
<accession>A0A9P4NLZ0</accession>
<name>A0A9P4NLZ0_9PEZI</name>
<dbReference type="EMBL" id="MU007058">
    <property type="protein sequence ID" value="KAF2427658.1"/>
    <property type="molecule type" value="Genomic_DNA"/>
</dbReference>
<comment type="caution">
    <text evidence="3">The sequence shown here is derived from an EMBL/GenBank/DDBJ whole genome shotgun (WGS) entry which is preliminary data.</text>
</comment>
<dbReference type="OrthoDB" id="410701at2759"/>
<gene>
    <name evidence="3" type="ORF">EJ08DRAFT_615631</name>
</gene>
<evidence type="ECO:0000259" key="2">
    <source>
        <dbReference type="PROSITE" id="PS50206"/>
    </source>
</evidence>
<evidence type="ECO:0000313" key="4">
    <source>
        <dbReference type="Proteomes" id="UP000800235"/>
    </source>
</evidence>
<dbReference type="Proteomes" id="UP000800235">
    <property type="component" value="Unassembled WGS sequence"/>
</dbReference>
<feature type="region of interest" description="Disordered" evidence="1">
    <location>
        <begin position="128"/>
        <end position="178"/>
    </location>
</feature>
<keyword evidence="4" id="KW-1185">Reference proteome</keyword>
<organism evidence="3 4">
    <name type="scientific">Tothia fuscella</name>
    <dbReference type="NCBI Taxonomy" id="1048955"/>
    <lineage>
        <taxon>Eukaryota</taxon>
        <taxon>Fungi</taxon>
        <taxon>Dikarya</taxon>
        <taxon>Ascomycota</taxon>
        <taxon>Pezizomycotina</taxon>
        <taxon>Dothideomycetes</taxon>
        <taxon>Pleosporomycetidae</taxon>
        <taxon>Venturiales</taxon>
        <taxon>Cylindrosympodiaceae</taxon>
        <taxon>Tothia</taxon>
    </lineage>
</organism>
<proteinExistence type="predicted"/>
<feature type="domain" description="Rhodanese" evidence="2">
    <location>
        <begin position="611"/>
        <end position="648"/>
    </location>
</feature>
<feature type="region of interest" description="Disordered" evidence="1">
    <location>
        <begin position="426"/>
        <end position="450"/>
    </location>
</feature>
<evidence type="ECO:0000313" key="3">
    <source>
        <dbReference type="EMBL" id="KAF2427658.1"/>
    </source>
</evidence>
<feature type="compositionally biased region" description="Polar residues" evidence="1">
    <location>
        <begin position="440"/>
        <end position="449"/>
    </location>
</feature>
<dbReference type="InterPro" id="IPR001763">
    <property type="entry name" value="Rhodanese-like_dom"/>
</dbReference>
<dbReference type="AlphaFoldDB" id="A0A9P4NLZ0"/>
<sequence>MPSHAFINGILRPLTKNRCSIHKLLQKQHLLRNCSSSAKSKFRSKSGRSIPTLNPLSKRIRNLTTVRRHSIWKFGRGVVADGELKVEGEGQQEFNWEVETKERAKKIGNFSLPLEDWLNDEKSKELEDGRKFKTCSSGSESKRPDSQPLWKFSPRGGRNRDGLPNKNNLTERQSLKKSIKKHLDAPFTIARTGTRSTHAMRILRQVERLLPQTSPSISIIEALKAVGTNDVLPFATPYNKKDLSYNDPRSRNVTVSHARIKASISATSLNTSLGSITAKIICTLGSRGLYPQSVRHATDVTGIPIQPSDQMVLSGALTGPPASRILETHAPVEGPLGKVELLYLKRRGFSSKDVEFWAYVIMESDTTRAIIALTRNAIMIDGKMIGPENDVPIFVLMFLLRRRRILPTALRLMLIHTWRTFGTKGKPASTSVNGGGKPGNITSDDQISTPGAPVLSNRTTALMLFIRLSRHARIVWPAGLVSITAFVAQSLLPRSATGTPVRMTETKLADMTSKCNKALGLLALETSINPMKAAIYQQRAQFDLIRQMLQYDPPLPVTREGYHALTTVLLRMKKTPQERDWASLKSKSWPPFKESKTRLDDVKDPDYGLSRAAQAVRFMQEYGYEVEHRDVVARILSGWHSDGSPTIQVRAHLRRHRRASRDSSKSDDPATVPAIEIASTEASIRATRTIEEAWACFLNYQRGHDLPNVDVYFAMAERVVAESRRVEDQDAGYERRISFGTNPLPAIPGDGNETIAASQSPAESVYIPTPPPSFERIVNQMMKAELRLSDRRVDFLVANAQSLQLGLEIWTYLSAIPLPGELDKLIRKAKATKEFNSLYRREIGKHSNVEYMAQTYPVMSGQRLTSLLRLACRFHDDCIWSDLNMKRIHSKRLLRLGAWGFHNDNGLMYALEMLRIYKPTYRPAWAVVLKALASDTVSNTSKATRNQRNSTSTPWIRAMLIAQEVVTRMEAAGVDIDAEAFRYICICAERALINVRRLFNGGVFVGNAEVGVKSGLAGAMRSLDLMQWHSSSRLRKIFIQLVGMGEKLDAGEVSLAASLIPSVLNMPNPAELHHYMRALGFYSDHEGILSLVRWMVHSKEEMGVWIDAEVNGQARFRKFLTGVRVMLECPNRAVVVEGTAPLALSPAADEILQLVRQEIEHVDGWGGWPGDEEMERYCSRFLEF</sequence>
<dbReference type="PROSITE" id="PS50206">
    <property type="entry name" value="RHODANESE_3"/>
    <property type="match status" value="1"/>
</dbReference>